<evidence type="ECO:0000256" key="2">
    <source>
        <dbReference type="SAM" id="SignalP"/>
    </source>
</evidence>
<reference evidence="4 5" key="1">
    <citation type="submission" date="2019-02" db="EMBL/GenBank/DDBJ databases">
        <title>Siculibacillus lacustris gen. nov., sp. nov., a new rosette-forming bacterium isolated from a freshwater crater lake (Lake St. Ana, Romania).</title>
        <authorList>
            <person name="Felfoldi T."/>
            <person name="Marton Z."/>
            <person name="Szabo A."/>
            <person name="Mentes A."/>
            <person name="Boka K."/>
            <person name="Marialigeti K."/>
            <person name="Mathe I."/>
            <person name="Koncz M."/>
            <person name="Schumann P."/>
            <person name="Toth E."/>
        </authorList>
    </citation>
    <scope>NUCLEOTIDE SEQUENCE [LARGE SCALE GENOMIC DNA]</scope>
    <source>
        <strain evidence="4 5">SA-279</strain>
    </source>
</reference>
<dbReference type="GO" id="GO:0009279">
    <property type="term" value="C:cell outer membrane"/>
    <property type="evidence" value="ECO:0007669"/>
    <property type="project" value="TreeGrafter"/>
</dbReference>
<comment type="caution">
    <text evidence="4">The sequence shown here is derived from an EMBL/GenBank/DDBJ whole genome shotgun (WGS) entry which is preliminary data.</text>
</comment>
<sequence>MLRRILLAAVLAGAAAPAFAAGESGMSDAFKGFGSNTKEPIQIEANGLEVQDKDRTAVFTGNVNVRQKDTVLKTQRLRVFYEGKAAEGLAQASAGGGSQQIRRFEAEGRVLITQKDQTVTGETGWFDMQKQTAQIDTNVVLTQGKSVAKGEHLKINLKTGQYTLEGSRVIMILEPKSPDAAPPAR</sequence>
<evidence type="ECO:0000259" key="3">
    <source>
        <dbReference type="Pfam" id="PF03968"/>
    </source>
</evidence>
<organism evidence="4 5">
    <name type="scientific">Siculibacillus lacustris</name>
    <dbReference type="NCBI Taxonomy" id="1549641"/>
    <lineage>
        <taxon>Bacteria</taxon>
        <taxon>Pseudomonadati</taxon>
        <taxon>Pseudomonadota</taxon>
        <taxon>Alphaproteobacteria</taxon>
        <taxon>Hyphomicrobiales</taxon>
        <taxon>Ancalomicrobiaceae</taxon>
        <taxon>Siculibacillus</taxon>
    </lineage>
</organism>
<dbReference type="EMBL" id="SJFN01000001">
    <property type="protein sequence ID" value="TBW41428.1"/>
    <property type="molecule type" value="Genomic_DNA"/>
</dbReference>
<gene>
    <name evidence="4" type="ORF">EYW49_00615</name>
</gene>
<accession>A0A4Q9VZU4</accession>
<dbReference type="GO" id="GO:0030288">
    <property type="term" value="C:outer membrane-bounded periplasmic space"/>
    <property type="evidence" value="ECO:0007669"/>
    <property type="project" value="TreeGrafter"/>
</dbReference>
<dbReference type="Proteomes" id="UP000292781">
    <property type="component" value="Unassembled WGS sequence"/>
</dbReference>
<keyword evidence="1 2" id="KW-0732">Signal</keyword>
<feature type="chain" id="PRO_5020898831" evidence="2">
    <location>
        <begin position="21"/>
        <end position="185"/>
    </location>
</feature>
<proteinExistence type="predicted"/>
<feature type="signal peptide" evidence="2">
    <location>
        <begin position="1"/>
        <end position="20"/>
    </location>
</feature>
<dbReference type="GO" id="GO:0017089">
    <property type="term" value="F:glycolipid transfer activity"/>
    <property type="evidence" value="ECO:0007669"/>
    <property type="project" value="TreeGrafter"/>
</dbReference>
<name>A0A4Q9VZU4_9HYPH</name>
<dbReference type="InterPro" id="IPR052037">
    <property type="entry name" value="LPS_export_LptA"/>
</dbReference>
<keyword evidence="5" id="KW-1185">Reference proteome</keyword>
<evidence type="ECO:0000256" key="1">
    <source>
        <dbReference type="ARBA" id="ARBA00022729"/>
    </source>
</evidence>
<dbReference type="Pfam" id="PF03968">
    <property type="entry name" value="LptD_N"/>
    <property type="match status" value="1"/>
</dbReference>
<evidence type="ECO:0000313" key="4">
    <source>
        <dbReference type="EMBL" id="TBW41428.1"/>
    </source>
</evidence>
<dbReference type="AlphaFoldDB" id="A0A4Q9VZU4"/>
<dbReference type="PANTHER" id="PTHR36504">
    <property type="entry name" value="LIPOPOLYSACCHARIDE EXPORT SYSTEM PROTEIN LPTA"/>
    <property type="match status" value="1"/>
</dbReference>
<dbReference type="GO" id="GO:0015920">
    <property type="term" value="P:lipopolysaccharide transport"/>
    <property type="evidence" value="ECO:0007669"/>
    <property type="project" value="TreeGrafter"/>
</dbReference>
<protein>
    <submittedName>
        <fullName evidence="4">Lipopolysaccharide transport periplasmic protein LptA</fullName>
    </submittedName>
</protein>
<dbReference type="Gene3D" id="2.60.450.10">
    <property type="entry name" value="Lipopolysaccharide (LPS) transport protein A like domain"/>
    <property type="match status" value="1"/>
</dbReference>
<feature type="domain" description="Organic solvent tolerance-like N-terminal" evidence="3">
    <location>
        <begin position="42"/>
        <end position="160"/>
    </location>
</feature>
<dbReference type="InterPro" id="IPR005653">
    <property type="entry name" value="OstA-like_N"/>
</dbReference>
<dbReference type="OrthoDB" id="9811926at2"/>
<dbReference type="PANTHER" id="PTHR36504:SF1">
    <property type="entry name" value="LIPOPOLYSACCHARIDE EXPORT SYSTEM PROTEIN LPTA"/>
    <property type="match status" value="1"/>
</dbReference>
<evidence type="ECO:0000313" key="5">
    <source>
        <dbReference type="Proteomes" id="UP000292781"/>
    </source>
</evidence>